<dbReference type="Pfam" id="PF10471">
    <property type="entry name" value="ANAPC_CDC26"/>
    <property type="match status" value="1"/>
</dbReference>
<organism evidence="3 4">
    <name type="scientific">Melanomma pulvis-pyrius CBS 109.77</name>
    <dbReference type="NCBI Taxonomy" id="1314802"/>
    <lineage>
        <taxon>Eukaryota</taxon>
        <taxon>Fungi</taxon>
        <taxon>Dikarya</taxon>
        <taxon>Ascomycota</taxon>
        <taxon>Pezizomycotina</taxon>
        <taxon>Dothideomycetes</taxon>
        <taxon>Pleosporomycetidae</taxon>
        <taxon>Pleosporales</taxon>
        <taxon>Melanommataceae</taxon>
        <taxon>Melanomma</taxon>
    </lineage>
</organism>
<feature type="compositionally biased region" description="Low complexity" evidence="2">
    <location>
        <begin position="30"/>
        <end position="40"/>
    </location>
</feature>
<sequence>MLRRAPTTITLTSVDVEQYEANRQRKMWEQQQQASSQSSDGSEKGNERDPNDELKPFPQQQKSKKDRIMGLGN</sequence>
<gene>
    <name evidence="3" type="ORF">K505DRAFT_78402</name>
</gene>
<dbReference type="InterPro" id="IPR018860">
    <property type="entry name" value="APC_suCDC26"/>
</dbReference>
<evidence type="ECO:0000313" key="4">
    <source>
        <dbReference type="Proteomes" id="UP000799757"/>
    </source>
</evidence>
<keyword evidence="1" id="KW-0833">Ubl conjugation pathway</keyword>
<evidence type="ECO:0000256" key="1">
    <source>
        <dbReference type="ARBA" id="ARBA00022786"/>
    </source>
</evidence>
<feature type="region of interest" description="Disordered" evidence="2">
    <location>
        <begin position="23"/>
        <end position="73"/>
    </location>
</feature>
<dbReference type="GO" id="GO:0005680">
    <property type="term" value="C:anaphase-promoting complex"/>
    <property type="evidence" value="ECO:0007669"/>
    <property type="project" value="InterPro"/>
</dbReference>
<keyword evidence="4" id="KW-1185">Reference proteome</keyword>
<evidence type="ECO:0000313" key="3">
    <source>
        <dbReference type="EMBL" id="KAF2799125.1"/>
    </source>
</evidence>
<protein>
    <submittedName>
        <fullName evidence="3">Uncharacterized protein</fullName>
    </submittedName>
</protein>
<dbReference type="AlphaFoldDB" id="A0A6A6XSX2"/>
<dbReference type="EMBL" id="MU001770">
    <property type="protein sequence ID" value="KAF2799125.1"/>
    <property type="molecule type" value="Genomic_DNA"/>
</dbReference>
<feature type="compositionally biased region" description="Basic and acidic residues" evidence="2">
    <location>
        <begin position="41"/>
        <end position="55"/>
    </location>
</feature>
<dbReference type="GO" id="GO:0031145">
    <property type="term" value="P:anaphase-promoting complex-dependent catabolic process"/>
    <property type="evidence" value="ECO:0007669"/>
    <property type="project" value="InterPro"/>
</dbReference>
<proteinExistence type="predicted"/>
<evidence type="ECO:0000256" key="2">
    <source>
        <dbReference type="SAM" id="MobiDB-lite"/>
    </source>
</evidence>
<dbReference type="OrthoDB" id="3780941at2759"/>
<name>A0A6A6XSX2_9PLEO</name>
<accession>A0A6A6XSX2</accession>
<reference evidence="3" key="1">
    <citation type="journal article" date="2020" name="Stud. Mycol.">
        <title>101 Dothideomycetes genomes: a test case for predicting lifestyles and emergence of pathogens.</title>
        <authorList>
            <person name="Haridas S."/>
            <person name="Albert R."/>
            <person name="Binder M."/>
            <person name="Bloem J."/>
            <person name="Labutti K."/>
            <person name="Salamov A."/>
            <person name="Andreopoulos B."/>
            <person name="Baker S."/>
            <person name="Barry K."/>
            <person name="Bills G."/>
            <person name="Bluhm B."/>
            <person name="Cannon C."/>
            <person name="Castanera R."/>
            <person name="Culley D."/>
            <person name="Daum C."/>
            <person name="Ezra D."/>
            <person name="Gonzalez J."/>
            <person name="Henrissat B."/>
            <person name="Kuo A."/>
            <person name="Liang C."/>
            <person name="Lipzen A."/>
            <person name="Lutzoni F."/>
            <person name="Magnuson J."/>
            <person name="Mondo S."/>
            <person name="Nolan M."/>
            <person name="Ohm R."/>
            <person name="Pangilinan J."/>
            <person name="Park H.-J."/>
            <person name="Ramirez L."/>
            <person name="Alfaro M."/>
            <person name="Sun H."/>
            <person name="Tritt A."/>
            <person name="Yoshinaga Y."/>
            <person name="Zwiers L.-H."/>
            <person name="Turgeon B."/>
            <person name="Goodwin S."/>
            <person name="Spatafora J."/>
            <person name="Crous P."/>
            <person name="Grigoriev I."/>
        </authorList>
    </citation>
    <scope>NUCLEOTIDE SEQUENCE</scope>
    <source>
        <strain evidence="3">CBS 109.77</strain>
    </source>
</reference>
<dbReference type="Proteomes" id="UP000799757">
    <property type="component" value="Unassembled WGS sequence"/>
</dbReference>